<evidence type="ECO:0008006" key="4">
    <source>
        <dbReference type="Google" id="ProtNLM"/>
    </source>
</evidence>
<feature type="chain" id="PRO_5025431027" description="RxLR effector protein" evidence="1">
    <location>
        <begin position="18"/>
        <end position="92"/>
    </location>
</feature>
<dbReference type="EMBL" id="QXGA01001197">
    <property type="protein sequence ID" value="KAE9126054.1"/>
    <property type="molecule type" value="Genomic_DNA"/>
</dbReference>
<evidence type="ECO:0000256" key="1">
    <source>
        <dbReference type="SAM" id="SignalP"/>
    </source>
</evidence>
<accession>A0A6A3SY66</accession>
<gene>
    <name evidence="2" type="ORF">PF006_g16815</name>
</gene>
<protein>
    <recommendedName>
        <fullName evidence="4">RxLR effector protein</fullName>
    </recommendedName>
</protein>
<proteinExistence type="predicted"/>
<dbReference type="Proteomes" id="UP000440732">
    <property type="component" value="Unassembled WGS sequence"/>
</dbReference>
<keyword evidence="1" id="KW-0732">Signal</keyword>
<feature type="signal peptide" evidence="1">
    <location>
        <begin position="1"/>
        <end position="17"/>
    </location>
</feature>
<comment type="caution">
    <text evidence="2">The sequence shown here is derived from an EMBL/GenBank/DDBJ whole genome shotgun (WGS) entry which is preliminary data.</text>
</comment>
<evidence type="ECO:0000313" key="2">
    <source>
        <dbReference type="EMBL" id="KAE9126054.1"/>
    </source>
</evidence>
<organism evidence="2 3">
    <name type="scientific">Phytophthora fragariae</name>
    <dbReference type="NCBI Taxonomy" id="53985"/>
    <lineage>
        <taxon>Eukaryota</taxon>
        <taxon>Sar</taxon>
        <taxon>Stramenopiles</taxon>
        <taxon>Oomycota</taxon>
        <taxon>Peronosporomycetes</taxon>
        <taxon>Peronosporales</taxon>
        <taxon>Peronosporaceae</taxon>
        <taxon>Phytophthora</taxon>
    </lineage>
</organism>
<sequence length="92" mass="9773">MTILPCLLSVIVTFTGAAEPARSAMARRALHWCRCAGAWAPPSQRGPPWHAAPFVGVDVQAHGRHRASAVRRGTSRPSLVSMCSVAGDVADR</sequence>
<evidence type="ECO:0000313" key="3">
    <source>
        <dbReference type="Proteomes" id="UP000440732"/>
    </source>
</evidence>
<reference evidence="2 3" key="1">
    <citation type="submission" date="2018-08" db="EMBL/GenBank/DDBJ databases">
        <title>Genomic investigation of the strawberry pathogen Phytophthora fragariae indicates pathogenicity is determined by transcriptional variation in three key races.</title>
        <authorList>
            <person name="Adams T.M."/>
            <person name="Armitage A.D."/>
            <person name="Sobczyk M.K."/>
            <person name="Bates H.J."/>
            <person name="Dunwell J.M."/>
            <person name="Nellist C.F."/>
            <person name="Harrison R.J."/>
        </authorList>
    </citation>
    <scope>NUCLEOTIDE SEQUENCE [LARGE SCALE GENOMIC DNA]</scope>
    <source>
        <strain evidence="2 3">NOV-5</strain>
    </source>
</reference>
<name>A0A6A3SY66_9STRA</name>
<dbReference type="AlphaFoldDB" id="A0A6A3SY66"/>